<feature type="compositionally biased region" description="Low complexity" evidence="1">
    <location>
        <begin position="15"/>
        <end position="27"/>
    </location>
</feature>
<proteinExistence type="predicted"/>
<dbReference type="Proteomes" id="UP001066276">
    <property type="component" value="Chromosome 2_2"/>
</dbReference>
<protein>
    <submittedName>
        <fullName evidence="2">Uncharacterized protein</fullName>
    </submittedName>
</protein>
<sequence>MDVHADSLGGAHGSQEQAHLAPAASAALQQGPVTSTVTGHPGTAAGTASHLVRGPLQLQRRSEPCRCHRSDMMAALTTGAARPPRFPCTGCRLRPYTLRCDFQPRLRRPSAAIRTPRALGGLARRSAHCLVVTGPTCMFRHQINRSREAELDQLASAILAG</sequence>
<evidence type="ECO:0000313" key="2">
    <source>
        <dbReference type="EMBL" id="KAJ1190771.1"/>
    </source>
</evidence>
<accession>A0AAV7UQ33</accession>
<reference evidence="2" key="1">
    <citation type="journal article" date="2022" name="bioRxiv">
        <title>Sequencing and chromosome-scale assembly of the giantPleurodeles waltlgenome.</title>
        <authorList>
            <person name="Brown T."/>
            <person name="Elewa A."/>
            <person name="Iarovenko S."/>
            <person name="Subramanian E."/>
            <person name="Araus A.J."/>
            <person name="Petzold A."/>
            <person name="Susuki M."/>
            <person name="Suzuki K.-i.T."/>
            <person name="Hayashi T."/>
            <person name="Toyoda A."/>
            <person name="Oliveira C."/>
            <person name="Osipova E."/>
            <person name="Leigh N.D."/>
            <person name="Simon A."/>
            <person name="Yun M.H."/>
        </authorList>
    </citation>
    <scope>NUCLEOTIDE SEQUENCE</scope>
    <source>
        <strain evidence="2">20211129_DDA</strain>
        <tissue evidence="2">Liver</tissue>
    </source>
</reference>
<gene>
    <name evidence="2" type="ORF">NDU88_000090</name>
</gene>
<evidence type="ECO:0000313" key="3">
    <source>
        <dbReference type="Proteomes" id="UP001066276"/>
    </source>
</evidence>
<organism evidence="2 3">
    <name type="scientific">Pleurodeles waltl</name>
    <name type="common">Iberian ribbed newt</name>
    <dbReference type="NCBI Taxonomy" id="8319"/>
    <lineage>
        <taxon>Eukaryota</taxon>
        <taxon>Metazoa</taxon>
        <taxon>Chordata</taxon>
        <taxon>Craniata</taxon>
        <taxon>Vertebrata</taxon>
        <taxon>Euteleostomi</taxon>
        <taxon>Amphibia</taxon>
        <taxon>Batrachia</taxon>
        <taxon>Caudata</taxon>
        <taxon>Salamandroidea</taxon>
        <taxon>Salamandridae</taxon>
        <taxon>Pleurodelinae</taxon>
        <taxon>Pleurodeles</taxon>
    </lineage>
</organism>
<evidence type="ECO:0000256" key="1">
    <source>
        <dbReference type="SAM" id="MobiDB-lite"/>
    </source>
</evidence>
<comment type="caution">
    <text evidence="2">The sequence shown here is derived from an EMBL/GenBank/DDBJ whole genome shotgun (WGS) entry which is preliminary data.</text>
</comment>
<feature type="region of interest" description="Disordered" evidence="1">
    <location>
        <begin position="1"/>
        <end position="27"/>
    </location>
</feature>
<keyword evidence="3" id="KW-1185">Reference proteome</keyword>
<name>A0AAV7UQ33_PLEWA</name>
<dbReference type="EMBL" id="JANPWB010000004">
    <property type="protein sequence ID" value="KAJ1190771.1"/>
    <property type="molecule type" value="Genomic_DNA"/>
</dbReference>
<dbReference type="AlphaFoldDB" id="A0AAV7UQ33"/>